<dbReference type="InterPro" id="IPR050300">
    <property type="entry name" value="GDXG_lipolytic_enzyme"/>
</dbReference>
<sequence>MAAFAPLLESKREEIAQSRKSFKYGETDRHQLDVYYPQATGSLKKHPVLIYVYGGGFVSGERRLPAPVDLGYGNLGLYFAKRGFVTIIPDYRLAPGTTFPGPVHDVRDALIWVVAHPNDLGPDVDVDSVFIMGHSAGGVHTLTMLLHPPVLESAPALRAHIKGAAISCAPYHFEPAGVEFDLREPANMYYGSREAAKAHDPLGLLRAAPEGVLRALPPLALIKCERDQDWLQVVAKDFDAAVADKGLVPSPAQIFAKGHNHISFSWALETGQGERWAEELVAWMQSL</sequence>
<protein>
    <submittedName>
        <fullName evidence="3">Alpha/beta-hydrolase</fullName>
    </submittedName>
</protein>
<dbReference type="Gene3D" id="3.40.50.1820">
    <property type="entry name" value="alpha/beta hydrolase"/>
    <property type="match status" value="1"/>
</dbReference>
<feature type="domain" description="BD-FAE-like" evidence="2">
    <location>
        <begin position="32"/>
        <end position="138"/>
    </location>
</feature>
<dbReference type="Pfam" id="PF20434">
    <property type="entry name" value="BD-FAE"/>
    <property type="match status" value="1"/>
</dbReference>
<dbReference type="Proteomes" id="UP001219525">
    <property type="component" value="Unassembled WGS sequence"/>
</dbReference>
<gene>
    <name evidence="3" type="ORF">GGX14DRAFT_618246</name>
</gene>
<dbReference type="SUPFAM" id="SSF53474">
    <property type="entry name" value="alpha/beta-Hydrolases"/>
    <property type="match status" value="1"/>
</dbReference>
<comment type="caution">
    <text evidence="3">The sequence shown here is derived from an EMBL/GenBank/DDBJ whole genome shotgun (WGS) entry which is preliminary data.</text>
</comment>
<dbReference type="PANTHER" id="PTHR48081">
    <property type="entry name" value="AB HYDROLASE SUPERFAMILY PROTEIN C4A8.06C"/>
    <property type="match status" value="1"/>
</dbReference>
<feature type="non-terminal residue" evidence="3">
    <location>
        <position position="287"/>
    </location>
</feature>
<keyword evidence="4" id="KW-1185">Reference proteome</keyword>
<name>A0AAD6VKF4_9AGAR</name>
<dbReference type="InterPro" id="IPR029058">
    <property type="entry name" value="AB_hydrolase_fold"/>
</dbReference>
<dbReference type="EMBL" id="JARJCW010000020">
    <property type="protein sequence ID" value="KAJ7214066.1"/>
    <property type="molecule type" value="Genomic_DNA"/>
</dbReference>
<evidence type="ECO:0000259" key="2">
    <source>
        <dbReference type="Pfam" id="PF20434"/>
    </source>
</evidence>
<dbReference type="AlphaFoldDB" id="A0AAD6VKF4"/>
<reference evidence="3" key="1">
    <citation type="submission" date="2023-03" db="EMBL/GenBank/DDBJ databases">
        <title>Massive genome expansion in bonnet fungi (Mycena s.s.) driven by repeated elements and novel gene families across ecological guilds.</title>
        <authorList>
            <consortium name="Lawrence Berkeley National Laboratory"/>
            <person name="Harder C.B."/>
            <person name="Miyauchi S."/>
            <person name="Viragh M."/>
            <person name="Kuo A."/>
            <person name="Thoen E."/>
            <person name="Andreopoulos B."/>
            <person name="Lu D."/>
            <person name="Skrede I."/>
            <person name="Drula E."/>
            <person name="Henrissat B."/>
            <person name="Morin E."/>
            <person name="Kohler A."/>
            <person name="Barry K."/>
            <person name="LaButti K."/>
            <person name="Morin E."/>
            <person name="Salamov A."/>
            <person name="Lipzen A."/>
            <person name="Mereny Z."/>
            <person name="Hegedus B."/>
            <person name="Baldrian P."/>
            <person name="Stursova M."/>
            <person name="Weitz H."/>
            <person name="Taylor A."/>
            <person name="Grigoriev I.V."/>
            <person name="Nagy L.G."/>
            <person name="Martin F."/>
            <person name="Kauserud H."/>
        </authorList>
    </citation>
    <scope>NUCLEOTIDE SEQUENCE</scope>
    <source>
        <strain evidence="3">9144</strain>
    </source>
</reference>
<dbReference type="InterPro" id="IPR049492">
    <property type="entry name" value="BD-FAE-like_dom"/>
</dbReference>
<keyword evidence="1" id="KW-0378">Hydrolase</keyword>
<dbReference type="GO" id="GO:0016787">
    <property type="term" value="F:hydrolase activity"/>
    <property type="evidence" value="ECO:0007669"/>
    <property type="project" value="UniProtKB-KW"/>
</dbReference>
<proteinExistence type="predicted"/>
<evidence type="ECO:0000313" key="4">
    <source>
        <dbReference type="Proteomes" id="UP001219525"/>
    </source>
</evidence>
<organism evidence="3 4">
    <name type="scientific">Mycena pura</name>
    <dbReference type="NCBI Taxonomy" id="153505"/>
    <lineage>
        <taxon>Eukaryota</taxon>
        <taxon>Fungi</taxon>
        <taxon>Dikarya</taxon>
        <taxon>Basidiomycota</taxon>
        <taxon>Agaricomycotina</taxon>
        <taxon>Agaricomycetes</taxon>
        <taxon>Agaricomycetidae</taxon>
        <taxon>Agaricales</taxon>
        <taxon>Marasmiineae</taxon>
        <taxon>Mycenaceae</taxon>
        <taxon>Mycena</taxon>
    </lineage>
</organism>
<accession>A0AAD6VKF4</accession>
<evidence type="ECO:0000256" key="1">
    <source>
        <dbReference type="ARBA" id="ARBA00022801"/>
    </source>
</evidence>
<evidence type="ECO:0000313" key="3">
    <source>
        <dbReference type="EMBL" id="KAJ7214066.1"/>
    </source>
</evidence>